<name>A0A5A9XUH0_9BACT</name>
<dbReference type="PANTHER" id="PTHR41386:SF1">
    <property type="entry name" value="MEMBRANE PROTEIN"/>
    <property type="match status" value="1"/>
</dbReference>
<dbReference type="OrthoDB" id="9795736at2"/>
<keyword evidence="1" id="KW-0472">Membrane</keyword>
<keyword evidence="3" id="KW-1185">Reference proteome</keyword>
<comment type="caution">
    <text evidence="2">The sequence shown here is derived from an EMBL/GenBank/DDBJ whole genome shotgun (WGS) entry which is preliminary data.</text>
</comment>
<gene>
    <name evidence="2" type="ORF">ET418_01545</name>
</gene>
<feature type="transmembrane region" description="Helical" evidence="1">
    <location>
        <begin position="37"/>
        <end position="61"/>
    </location>
</feature>
<dbReference type="Pfam" id="PF06210">
    <property type="entry name" value="DUF1003"/>
    <property type="match status" value="1"/>
</dbReference>
<keyword evidence="1" id="KW-1133">Transmembrane helix</keyword>
<evidence type="ECO:0000256" key="1">
    <source>
        <dbReference type="SAM" id="Phobius"/>
    </source>
</evidence>
<keyword evidence="1" id="KW-0812">Transmembrane</keyword>
<reference evidence="2 3" key="1">
    <citation type="submission" date="2019-04" db="EMBL/GenBank/DDBJ databases">
        <title>Geobacter ruber sp. nov., ferric-reducing bacteria isolated from paddy soil.</title>
        <authorList>
            <person name="Xu Z."/>
            <person name="Masuda Y."/>
            <person name="Itoh H."/>
            <person name="Senoo K."/>
        </authorList>
    </citation>
    <scope>NUCLEOTIDE SEQUENCE [LARGE SCALE GENOMIC DNA]</scope>
    <source>
        <strain evidence="2 3">Red88</strain>
    </source>
</reference>
<dbReference type="AlphaFoldDB" id="A0A5A9XUH0"/>
<organism evidence="2 3">
    <name type="scientific">Oryzomonas rubra</name>
    <dbReference type="NCBI Taxonomy" id="2509454"/>
    <lineage>
        <taxon>Bacteria</taxon>
        <taxon>Pseudomonadati</taxon>
        <taxon>Thermodesulfobacteriota</taxon>
        <taxon>Desulfuromonadia</taxon>
        <taxon>Geobacterales</taxon>
        <taxon>Geobacteraceae</taxon>
        <taxon>Oryzomonas</taxon>
    </lineage>
</organism>
<protein>
    <submittedName>
        <fullName evidence="2">DUF1003 domain-containing protein</fullName>
    </submittedName>
</protein>
<proteinExistence type="predicted"/>
<dbReference type="PANTHER" id="PTHR41386">
    <property type="entry name" value="INTEGRAL MEMBRANE PROTEIN-RELATED"/>
    <property type="match status" value="1"/>
</dbReference>
<feature type="transmembrane region" description="Helical" evidence="1">
    <location>
        <begin position="73"/>
        <end position="95"/>
    </location>
</feature>
<accession>A0A5A9XUH0</accession>
<dbReference type="EMBL" id="SRSD01000001">
    <property type="protein sequence ID" value="KAA0895231.1"/>
    <property type="molecule type" value="Genomic_DNA"/>
</dbReference>
<evidence type="ECO:0000313" key="2">
    <source>
        <dbReference type="EMBL" id="KAA0895231.1"/>
    </source>
</evidence>
<dbReference type="Proteomes" id="UP000324298">
    <property type="component" value="Unassembled WGS sequence"/>
</dbReference>
<sequence length="150" mass="17405">MSSLRFPEPFKHEHEPVQNVNEILEAQLTFGQKASDWVALNLGSWWFITIQSIILSVWIVVNVTAWARHWDPYPFILMNLVLSMQAAYAAPIIMMSQNRQAARDRLEAHNDYLINQKAEKEIRAILDHLAAQDQALLEIHRMMAELRGTR</sequence>
<dbReference type="RefSeq" id="WP_149305812.1">
    <property type="nucleotide sequence ID" value="NZ_SRSD01000001.1"/>
</dbReference>
<dbReference type="InterPro" id="IPR010406">
    <property type="entry name" value="DUF1003"/>
</dbReference>
<evidence type="ECO:0000313" key="3">
    <source>
        <dbReference type="Proteomes" id="UP000324298"/>
    </source>
</evidence>